<dbReference type="AlphaFoldDB" id="A0A5Q0UEY5"/>
<dbReference type="RefSeq" id="WP_153549855.1">
    <property type="nucleotide sequence ID" value="NZ_CP040089.1"/>
</dbReference>
<keyword evidence="2" id="KW-1185">Reference proteome</keyword>
<dbReference type="EMBL" id="CP040089">
    <property type="protein sequence ID" value="QGA80117.1"/>
    <property type="molecule type" value="Genomic_DNA"/>
</dbReference>
<accession>A0A5Q0UEY5</accession>
<name>A0A5Q0UEY5_9ARCH</name>
<dbReference type="KEGG" id="ncon:LC1Nh_0213"/>
<proteinExistence type="predicted"/>
<dbReference type="GeneID" id="42364594"/>
<evidence type="ECO:0000313" key="2">
    <source>
        <dbReference type="Proteomes" id="UP000377803"/>
    </source>
</evidence>
<dbReference type="Proteomes" id="UP000377803">
    <property type="component" value="Chromosome"/>
</dbReference>
<sequence length="587" mass="65151">MHRKILIPILLVLFAGTAAGSNLTVEVQDTDGRLDAQLTVEQDGTEVASSSGFLEANLNDGENYTLIQQLDNGPDVTVHNFSITQDFDYRPRIYRNENPEENFLTDTDPLYYTDQSFDFSKAEFEVSRNEPDSISRCTSIQNGDCSSWEVQDTSQFETSYSGSTFSYNITQFSGYTSGVEAPLPQIENIQIYNVSGVQDQENDGTLVDEGLNKTFQINQSNPNEYRFSFNVSNQGSDSWILTTDDTLEHRTLNQSWSINESEDIFYNVNGTTYTGGTFSSGAVGWSTGNGGEVPVNDSMTAQYIVNISQDSTNTFNQVLNASTSSDTSDEDHHELKTLIYGFIDPDIDSPSNNSVVQNNRIFNLNGTINCIDGDCGDIRAEPRRNESTDQEPFTGSEFEVIDQNSTCSNLLEGQSCAVEWDVNATGDQNTFHALDFSASSSYSGVESNNTQDNIIEIRDILMIDIDWNVVDFGVLDPGEKQNPAENNSEGYNLTVEEDSNTVDNLWFKASPLVSEKDSNYTIDPVNMNLSENSDGSNPKNFTTSYSLLDSNLRPGTTKNLYYWLNVPYGIINGGYTGTMTFKANRTQ</sequence>
<organism evidence="1 2">
    <name type="scientific">Candidatus Nanohalobium constans</name>
    <dbReference type="NCBI Taxonomy" id="2565781"/>
    <lineage>
        <taxon>Archaea</taxon>
        <taxon>Candidatus Nanohalarchaeota</taxon>
        <taxon>Candidatus Nanohalobia</taxon>
        <taxon>Candidatus Nanohalobiales</taxon>
        <taxon>Candidatus Nanohalobiaceae</taxon>
        <taxon>Candidatus Nanohalobium</taxon>
    </lineage>
</organism>
<protein>
    <submittedName>
        <fullName evidence="1">Uncharacterized protein</fullName>
    </submittedName>
</protein>
<reference evidence="2" key="1">
    <citation type="submission" date="2019-05" db="EMBL/GenBank/DDBJ databases">
        <title>Candidatus Nanohalobium constans, a novel model system to study the DPANN nano-sized archaea: genomic and physiological characterization of a nanoarchaeon co-cultured with its chitinotrophic host.</title>
        <authorList>
            <person name="La Cono V."/>
            <person name="Arcadi E."/>
            <person name="Crisafi F."/>
            <person name="Denaro R."/>
            <person name="La Spada G."/>
            <person name="Messina E."/>
            <person name="Smedile F."/>
            <person name="Toshchakov S.V."/>
            <person name="Shevchenko M.A."/>
            <person name="Golyshin P.N."/>
            <person name="Golyshina O.V."/>
            <person name="Ferrer M."/>
            <person name="Rohde M."/>
            <person name="Mushegian A."/>
            <person name="Sorokin D.Y."/>
            <person name="Giuliano L."/>
            <person name="Yakimov M.M."/>
        </authorList>
    </citation>
    <scope>NUCLEOTIDE SEQUENCE [LARGE SCALE GENOMIC DNA]</scope>
    <source>
        <strain evidence="2">LC1Nh</strain>
    </source>
</reference>
<gene>
    <name evidence="1" type="ORF">LC1Nh_0213</name>
</gene>
<evidence type="ECO:0000313" key="1">
    <source>
        <dbReference type="EMBL" id="QGA80117.1"/>
    </source>
</evidence>